<reference evidence="3 4" key="1">
    <citation type="submission" date="2016-02" db="EMBL/GenBank/DDBJ databases">
        <authorList>
            <person name="Wen L."/>
            <person name="He K."/>
            <person name="Yang H."/>
        </authorList>
    </citation>
    <scope>NUCLEOTIDE SEQUENCE [LARGE SCALE GENOMIC DNA]</scope>
    <source>
        <strain evidence="3 4">CZ1127</strain>
    </source>
</reference>
<evidence type="ECO:0000259" key="2">
    <source>
        <dbReference type="Pfam" id="PF05686"/>
    </source>
</evidence>
<keyword evidence="1" id="KW-0808">Transferase</keyword>
<dbReference type="Proteomes" id="UP000092967">
    <property type="component" value="Chromosome"/>
</dbReference>
<dbReference type="InterPro" id="IPR051091">
    <property type="entry name" value="O-Glucosyltr/Glycosyltrsf_90"/>
</dbReference>
<dbReference type="KEGG" id="wfu:AXE80_11350"/>
<name>A0A1B1Y7T9_9FLAO</name>
<protein>
    <recommendedName>
        <fullName evidence="2">Glycosyl transferase CAP10 domain-containing protein</fullName>
    </recommendedName>
</protein>
<dbReference type="PANTHER" id="PTHR12203:SF35">
    <property type="entry name" value="PROTEIN O-GLUCOSYLTRANSFERASE 1"/>
    <property type="match status" value="1"/>
</dbReference>
<feature type="domain" description="Glycosyl transferase CAP10" evidence="2">
    <location>
        <begin position="196"/>
        <end position="291"/>
    </location>
</feature>
<evidence type="ECO:0000313" key="3">
    <source>
        <dbReference type="EMBL" id="ANW96840.1"/>
    </source>
</evidence>
<dbReference type="GO" id="GO:0016740">
    <property type="term" value="F:transferase activity"/>
    <property type="evidence" value="ECO:0007669"/>
    <property type="project" value="UniProtKB-KW"/>
</dbReference>
<dbReference type="AlphaFoldDB" id="A0A1B1Y7T9"/>
<evidence type="ECO:0000313" key="4">
    <source>
        <dbReference type="Proteomes" id="UP000092967"/>
    </source>
</evidence>
<organism evidence="3 4">
    <name type="scientific">Wenyingzhuangia fucanilytica</name>
    <dbReference type="NCBI Taxonomy" id="1790137"/>
    <lineage>
        <taxon>Bacteria</taxon>
        <taxon>Pseudomonadati</taxon>
        <taxon>Bacteroidota</taxon>
        <taxon>Flavobacteriia</taxon>
        <taxon>Flavobacteriales</taxon>
        <taxon>Flavobacteriaceae</taxon>
        <taxon>Wenyingzhuangia</taxon>
    </lineage>
</organism>
<evidence type="ECO:0000256" key="1">
    <source>
        <dbReference type="ARBA" id="ARBA00022679"/>
    </source>
</evidence>
<sequence>MMFNKLQYYIKNMFLDLMPSAFFSKNKKKSSLNIKERIDYYNQLSETYNLGKPHKLSKPYFLTDTVSIAEFKRPKKLKTYYFDLMETLRFFPETDQFCYEFGDITEVPYQPTFVKSRPIEGDNTNAVLLKLNKIRHFKFVKDNRRFLDKKDMLIGRSRFYHYHHNKVDFYNKYFNHPMCDLGAVNSPEVSAEWSTPKLSIKEHLKYKFVLSLEGNDVATNLKWIMSSNSIAVSPKLKYETWFMEGTLIPDVHFICIKDDYSDLEEKLQYYIEHPDKALKIIENANKHVKQFNNLKKERAVAFGVVDKYFTLQER</sequence>
<dbReference type="STRING" id="1790137.AXE80_11350"/>
<keyword evidence="4" id="KW-1185">Reference proteome</keyword>
<dbReference type="PANTHER" id="PTHR12203">
    <property type="entry name" value="KDEL LYS-ASP-GLU-LEU CONTAINING - RELATED"/>
    <property type="match status" value="1"/>
</dbReference>
<gene>
    <name evidence="3" type="ORF">AXE80_11350</name>
</gene>
<dbReference type="OrthoDB" id="767964at2"/>
<proteinExistence type="predicted"/>
<dbReference type="InterPro" id="IPR006598">
    <property type="entry name" value="CAP10"/>
</dbReference>
<accession>A0A1B1Y7T9</accession>
<dbReference type="Pfam" id="PF05686">
    <property type="entry name" value="Glyco_transf_90"/>
    <property type="match status" value="1"/>
</dbReference>
<dbReference type="EMBL" id="CP014224">
    <property type="protein sequence ID" value="ANW96840.1"/>
    <property type="molecule type" value="Genomic_DNA"/>
</dbReference>